<organism evidence="3 4">
    <name type="scientific">Dongia mobilis</name>
    <dbReference type="NCBI Taxonomy" id="578943"/>
    <lineage>
        <taxon>Bacteria</taxon>
        <taxon>Pseudomonadati</taxon>
        <taxon>Pseudomonadota</taxon>
        <taxon>Alphaproteobacteria</taxon>
        <taxon>Rhodospirillales</taxon>
        <taxon>Dongiaceae</taxon>
        <taxon>Dongia</taxon>
    </lineage>
</organism>
<dbReference type="InterPro" id="IPR036409">
    <property type="entry name" value="Aldolase_II/adducin_N_sf"/>
</dbReference>
<dbReference type="GO" id="GO:0051015">
    <property type="term" value="F:actin filament binding"/>
    <property type="evidence" value="ECO:0007669"/>
    <property type="project" value="TreeGrafter"/>
</dbReference>
<dbReference type="AlphaFoldDB" id="A0A4R6WZT2"/>
<comment type="similarity">
    <text evidence="1">Belongs to the aldolase class II family.</text>
</comment>
<name>A0A4R6WZT2_9PROT</name>
<evidence type="ECO:0000313" key="4">
    <source>
        <dbReference type="Proteomes" id="UP000295783"/>
    </source>
</evidence>
<dbReference type="EMBL" id="SNYW01000007">
    <property type="protein sequence ID" value="TDQ83357.1"/>
    <property type="molecule type" value="Genomic_DNA"/>
</dbReference>
<sequence length="253" mass="28316">MSIAAARAPWEAPEIATARMELAAAFRWFARLNMHESVANHFSVAISDDGRHFLMNPRGIHFSRVKAGDLLLLDAEDRSALDRPDAPDPTAWFIHARLHRLLPQARCLMHLHPKYATALSALDDSTVLPIDQNTMRFHGRVAYDEAFGGMALSNEEGDRLAGVIGNCGVLMMGNHGVLVAAPTIAQAFDEMYYFERACETLITCYQTGKKLRVASDNVARVTASQWADYVQLSFDHLREVMRILDAEEPDYRD</sequence>
<protein>
    <submittedName>
        <fullName evidence="3">Ribulose-5-phosphate 4-epimerase/fuculose-1-phosphate aldolase</fullName>
    </submittedName>
</protein>
<dbReference type="OrthoDB" id="5291399at2"/>
<dbReference type="InterPro" id="IPR001303">
    <property type="entry name" value="Aldolase_II/adducin_N"/>
</dbReference>
<proteinExistence type="inferred from homology"/>
<evidence type="ECO:0000259" key="2">
    <source>
        <dbReference type="SMART" id="SM01007"/>
    </source>
</evidence>
<reference evidence="3 4" key="1">
    <citation type="submission" date="2019-03" db="EMBL/GenBank/DDBJ databases">
        <title>Genomic Encyclopedia of Type Strains, Phase III (KMG-III): the genomes of soil and plant-associated and newly described type strains.</title>
        <authorList>
            <person name="Whitman W."/>
        </authorList>
    </citation>
    <scope>NUCLEOTIDE SEQUENCE [LARGE SCALE GENOMIC DNA]</scope>
    <source>
        <strain evidence="3 4">CGMCC 1.7660</strain>
    </source>
</reference>
<dbReference type="SUPFAM" id="SSF53639">
    <property type="entry name" value="AraD/HMP-PK domain-like"/>
    <property type="match status" value="1"/>
</dbReference>
<feature type="domain" description="Class II aldolase/adducin N-terminal" evidence="2">
    <location>
        <begin position="20"/>
        <end position="202"/>
    </location>
</feature>
<dbReference type="PANTHER" id="PTHR10672">
    <property type="entry name" value="ADDUCIN"/>
    <property type="match status" value="1"/>
</dbReference>
<comment type="caution">
    <text evidence="3">The sequence shown here is derived from an EMBL/GenBank/DDBJ whole genome shotgun (WGS) entry which is preliminary data.</text>
</comment>
<dbReference type="SMART" id="SM01007">
    <property type="entry name" value="Aldolase_II"/>
    <property type="match status" value="1"/>
</dbReference>
<dbReference type="PANTHER" id="PTHR10672:SF3">
    <property type="entry name" value="PROTEIN HU-LI TAI SHAO"/>
    <property type="match status" value="1"/>
</dbReference>
<evidence type="ECO:0000313" key="3">
    <source>
        <dbReference type="EMBL" id="TDQ83357.1"/>
    </source>
</evidence>
<dbReference type="NCBIfam" id="NF005689">
    <property type="entry name" value="PRK07490.1"/>
    <property type="match status" value="1"/>
</dbReference>
<gene>
    <name evidence="3" type="ORF">A8950_1643</name>
</gene>
<keyword evidence="4" id="KW-1185">Reference proteome</keyword>
<dbReference type="RefSeq" id="WP_133613117.1">
    <property type="nucleotide sequence ID" value="NZ_SNYW01000007.1"/>
</dbReference>
<dbReference type="Gene3D" id="3.40.225.10">
    <property type="entry name" value="Class II aldolase/adducin N-terminal domain"/>
    <property type="match status" value="1"/>
</dbReference>
<dbReference type="InterPro" id="IPR051017">
    <property type="entry name" value="Aldolase-II_Adducin_sf"/>
</dbReference>
<evidence type="ECO:0000256" key="1">
    <source>
        <dbReference type="ARBA" id="ARBA00037961"/>
    </source>
</evidence>
<accession>A0A4R6WZT2</accession>
<dbReference type="Pfam" id="PF00596">
    <property type="entry name" value="Aldolase_II"/>
    <property type="match status" value="1"/>
</dbReference>
<dbReference type="Proteomes" id="UP000295783">
    <property type="component" value="Unassembled WGS sequence"/>
</dbReference>
<dbReference type="GO" id="GO:0005856">
    <property type="term" value="C:cytoskeleton"/>
    <property type="evidence" value="ECO:0007669"/>
    <property type="project" value="TreeGrafter"/>
</dbReference>